<protein>
    <submittedName>
        <fullName evidence="1">Uncharacterized protein</fullName>
    </submittedName>
</protein>
<dbReference type="EMBL" id="NBSK02000008">
    <property type="protein sequence ID" value="KAJ0194348.1"/>
    <property type="molecule type" value="Genomic_DNA"/>
</dbReference>
<organism evidence="1 2">
    <name type="scientific">Lactuca sativa</name>
    <name type="common">Garden lettuce</name>
    <dbReference type="NCBI Taxonomy" id="4236"/>
    <lineage>
        <taxon>Eukaryota</taxon>
        <taxon>Viridiplantae</taxon>
        <taxon>Streptophyta</taxon>
        <taxon>Embryophyta</taxon>
        <taxon>Tracheophyta</taxon>
        <taxon>Spermatophyta</taxon>
        <taxon>Magnoliopsida</taxon>
        <taxon>eudicotyledons</taxon>
        <taxon>Gunneridae</taxon>
        <taxon>Pentapetalae</taxon>
        <taxon>asterids</taxon>
        <taxon>campanulids</taxon>
        <taxon>Asterales</taxon>
        <taxon>Asteraceae</taxon>
        <taxon>Cichorioideae</taxon>
        <taxon>Cichorieae</taxon>
        <taxon>Lactucinae</taxon>
        <taxon>Lactuca</taxon>
    </lineage>
</organism>
<dbReference type="Proteomes" id="UP000235145">
    <property type="component" value="Unassembled WGS sequence"/>
</dbReference>
<comment type="caution">
    <text evidence="1">The sequence shown here is derived from an EMBL/GenBank/DDBJ whole genome shotgun (WGS) entry which is preliminary data.</text>
</comment>
<name>A0A9R1UWY5_LACSA</name>
<reference evidence="1 2" key="1">
    <citation type="journal article" date="2017" name="Nat. Commun.">
        <title>Genome assembly with in vitro proximity ligation data and whole-genome triplication in lettuce.</title>
        <authorList>
            <person name="Reyes-Chin-Wo S."/>
            <person name="Wang Z."/>
            <person name="Yang X."/>
            <person name="Kozik A."/>
            <person name="Arikit S."/>
            <person name="Song C."/>
            <person name="Xia L."/>
            <person name="Froenicke L."/>
            <person name="Lavelle D.O."/>
            <person name="Truco M.J."/>
            <person name="Xia R."/>
            <person name="Zhu S."/>
            <person name="Xu C."/>
            <person name="Xu H."/>
            <person name="Xu X."/>
            <person name="Cox K."/>
            <person name="Korf I."/>
            <person name="Meyers B.C."/>
            <person name="Michelmore R.W."/>
        </authorList>
    </citation>
    <scope>NUCLEOTIDE SEQUENCE [LARGE SCALE GENOMIC DNA]</scope>
    <source>
        <strain evidence="2">cv. Salinas</strain>
        <tissue evidence="1">Seedlings</tissue>
    </source>
</reference>
<dbReference type="AlphaFoldDB" id="A0A9R1UWY5"/>
<proteinExistence type="predicted"/>
<accession>A0A9R1UWY5</accession>
<keyword evidence="2" id="KW-1185">Reference proteome</keyword>
<sequence>MQVILLPKVGYCFYDFSKIDNFMFVYYCSCVSDLGSFFVYRTNNAMLSWHQVASLSKGRWKKPNRVVLHKLHDACENTDIFRSTKI</sequence>
<evidence type="ECO:0000313" key="2">
    <source>
        <dbReference type="Proteomes" id="UP000235145"/>
    </source>
</evidence>
<evidence type="ECO:0000313" key="1">
    <source>
        <dbReference type="EMBL" id="KAJ0194348.1"/>
    </source>
</evidence>
<gene>
    <name evidence="1" type="ORF">LSAT_V11C800401940</name>
</gene>